<dbReference type="PANTHER" id="PTHR45766:SF6">
    <property type="entry name" value="SWI_SNF-RELATED MATRIX-ASSOCIATED ACTIN-DEPENDENT REGULATOR OF CHROMATIN SUBFAMILY A-LIKE PROTEIN 1"/>
    <property type="match status" value="1"/>
</dbReference>
<feature type="short sequence motif" description="DEAH box" evidence="9">
    <location>
        <begin position="290"/>
        <end position="293"/>
    </location>
</feature>
<dbReference type="InterPro" id="IPR049730">
    <property type="entry name" value="SNF2/RAD54-like_C"/>
</dbReference>
<dbReference type="Gene3D" id="2.30.30.930">
    <property type="match status" value="1"/>
</dbReference>
<dbReference type="InterPro" id="IPR000330">
    <property type="entry name" value="SNF2_N"/>
</dbReference>
<dbReference type="Gene3D" id="3.30.360.80">
    <property type="match status" value="1"/>
</dbReference>
<dbReference type="InterPro" id="IPR038718">
    <property type="entry name" value="SNF2-like_sf"/>
</dbReference>
<keyword evidence="1 9" id="KW-0547">Nucleotide-binding</keyword>
<comment type="function">
    <text evidence="9">Transcription regulator that activates transcription by stimulating RNA polymerase (RNAP) recycling in case of stress conditions such as supercoiled DNA or high salt concentrations. Probably acts by releasing the RNAP, when it is trapped or immobilized on tightly supercoiled DNA. Does not activate transcription on linear DNA. Probably not involved in DNA repair.</text>
</comment>
<evidence type="ECO:0000256" key="9">
    <source>
        <dbReference type="HAMAP-Rule" id="MF_01821"/>
    </source>
</evidence>
<dbReference type="GO" id="GO:0003677">
    <property type="term" value="F:DNA binding"/>
    <property type="evidence" value="ECO:0007669"/>
    <property type="project" value="UniProtKB-KW"/>
</dbReference>
<dbReference type="Pfam" id="PF18337">
    <property type="entry name" value="Tudor_RapA"/>
    <property type="match status" value="1"/>
</dbReference>
<keyword evidence="8 9" id="KW-0804">Transcription</keyword>
<evidence type="ECO:0000256" key="7">
    <source>
        <dbReference type="ARBA" id="ARBA00023159"/>
    </source>
</evidence>
<dbReference type="Gene3D" id="6.10.140.2230">
    <property type="match status" value="1"/>
</dbReference>
<evidence type="ECO:0000256" key="4">
    <source>
        <dbReference type="ARBA" id="ARBA00022840"/>
    </source>
</evidence>
<evidence type="ECO:0000256" key="8">
    <source>
        <dbReference type="ARBA" id="ARBA00023163"/>
    </source>
</evidence>
<feature type="binding site" evidence="9">
    <location>
        <begin position="186"/>
        <end position="193"/>
    </location>
    <ligand>
        <name>ATP</name>
        <dbReference type="ChEBI" id="CHEBI:30616"/>
    </ligand>
</feature>
<dbReference type="HAMAP" id="MF_01821">
    <property type="entry name" value="Helicase_RapA"/>
    <property type="match status" value="1"/>
</dbReference>
<dbReference type="Gene3D" id="6.10.140.1500">
    <property type="match status" value="1"/>
</dbReference>
<dbReference type="InterPro" id="IPR022737">
    <property type="entry name" value="RapA_C"/>
</dbReference>
<evidence type="ECO:0000256" key="6">
    <source>
        <dbReference type="ARBA" id="ARBA00023125"/>
    </source>
</evidence>
<gene>
    <name evidence="9 12" type="primary">rapA</name>
    <name evidence="12" type="ORF">IOQ59_09760</name>
</gene>
<comment type="subunit">
    <text evidence="9">Interacts with the RNAP. Has a higher affinity for the core RNAP than for the holoenzyme. Its ATPase activity is stimulated by binding to RNAP.</text>
</comment>
<organism evidence="12 13">
    <name type="scientific">Pontibacterium sinense</name>
    <dbReference type="NCBI Taxonomy" id="2781979"/>
    <lineage>
        <taxon>Bacteria</taxon>
        <taxon>Pseudomonadati</taxon>
        <taxon>Pseudomonadota</taxon>
        <taxon>Gammaproteobacteria</taxon>
        <taxon>Oceanospirillales</taxon>
        <taxon>Oceanospirillaceae</taxon>
        <taxon>Pontibacterium</taxon>
    </lineage>
</organism>
<dbReference type="Proteomes" id="UP000640333">
    <property type="component" value="Unassembled WGS sequence"/>
</dbReference>
<comment type="caution">
    <text evidence="12">The sequence shown here is derived from an EMBL/GenBank/DDBJ whole genome shotgun (WGS) entry which is preliminary data.</text>
</comment>
<evidence type="ECO:0000313" key="12">
    <source>
        <dbReference type="EMBL" id="MBE9397543.1"/>
    </source>
</evidence>
<dbReference type="CDD" id="cd18793">
    <property type="entry name" value="SF2_C_SNF"/>
    <property type="match status" value="1"/>
</dbReference>
<protein>
    <recommendedName>
        <fullName evidence="9">RNA polymerase-associated protein RapA</fullName>
        <ecNumber evidence="9">3.6.4.-</ecNumber>
    </recommendedName>
    <alternativeName>
        <fullName evidence="9">ATP-dependent helicase HepA</fullName>
    </alternativeName>
</protein>
<dbReference type="SMART" id="SM00490">
    <property type="entry name" value="HELICc"/>
    <property type="match status" value="1"/>
</dbReference>
<keyword evidence="4 9" id="KW-0067">ATP-binding</keyword>
<dbReference type="Pfam" id="PF18339">
    <property type="entry name" value="Tudor_1_RapA"/>
    <property type="match status" value="1"/>
</dbReference>
<keyword evidence="7 9" id="KW-0010">Activator</keyword>
<dbReference type="Pfam" id="PF00271">
    <property type="entry name" value="Helicase_C"/>
    <property type="match status" value="1"/>
</dbReference>
<dbReference type="PANTHER" id="PTHR45766">
    <property type="entry name" value="DNA ANNEALING HELICASE AND ENDONUCLEASE ZRANB3 FAMILY MEMBER"/>
    <property type="match status" value="1"/>
</dbReference>
<dbReference type="Gene3D" id="2.30.30.140">
    <property type="match status" value="1"/>
</dbReference>
<dbReference type="GO" id="GO:0006355">
    <property type="term" value="P:regulation of DNA-templated transcription"/>
    <property type="evidence" value="ECO:0007669"/>
    <property type="project" value="UniProtKB-UniRule"/>
</dbReference>
<feature type="domain" description="Helicase ATP-binding" evidence="10">
    <location>
        <begin position="173"/>
        <end position="344"/>
    </location>
</feature>
<dbReference type="Pfam" id="PF00176">
    <property type="entry name" value="SNF2-rel_dom"/>
    <property type="match status" value="1"/>
</dbReference>
<dbReference type="CDD" id="cd18011">
    <property type="entry name" value="DEXDc_RapA"/>
    <property type="match status" value="1"/>
</dbReference>
<keyword evidence="5 9" id="KW-0805">Transcription regulation</keyword>
<evidence type="ECO:0000259" key="10">
    <source>
        <dbReference type="PROSITE" id="PS51192"/>
    </source>
</evidence>
<dbReference type="InterPro" id="IPR001650">
    <property type="entry name" value="Helicase_C-like"/>
</dbReference>
<comment type="similarity">
    <text evidence="9">Belongs to the SNF2/RAD54 helicase family. RapA subfamily.</text>
</comment>
<evidence type="ECO:0000259" key="11">
    <source>
        <dbReference type="PROSITE" id="PS51194"/>
    </source>
</evidence>
<evidence type="ECO:0000256" key="2">
    <source>
        <dbReference type="ARBA" id="ARBA00022801"/>
    </source>
</evidence>
<proteinExistence type="inferred from homology"/>
<dbReference type="GO" id="GO:0005524">
    <property type="term" value="F:ATP binding"/>
    <property type="evidence" value="ECO:0007669"/>
    <property type="project" value="UniProtKB-UniRule"/>
</dbReference>
<dbReference type="SMART" id="SM00487">
    <property type="entry name" value="DEXDc"/>
    <property type="match status" value="1"/>
</dbReference>
<reference evidence="12" key="1">
    <citation type="submission" date="2020-10" db="EMBL/GenBank/DDBJ databases">
        <title>Bacterium isolated from coastal waters sediment.</title>
        <authorList>
            <person name="Chen R.-J."/>
            <person name="Lu D.-C."/>
            <person name="Zhu K.-L."/>
            <person name="Du Z.-J."/>
        </authorList>
    </citation>
    <scope>NUCLEOTIDE SEQUENCE</scope>
    <source>
        <strain evidence="12">N1Y112</strain>
    </source>
</reference>
<dbReference type="EC" id="3.6.4.-" evidence="9"/>
<feature type="domain" description="Helicase C-terminal" evidence="11">
    <location>
        <begin position="489"/>
        <end position="682"/>
    </location>
</feature>
<dbReference type="InterPro" id="IPR040765">
    <property type="entry name" value="Tudor_1_RapA"/>
</dbReference>
<dbReference type="InterPro" id="IPR057342">
    <property type="entry name" value="DEXDc_RapA"/>
</dbReference>
<dbReference type="GO" id="GO:0004386">
    <property type="term" value="F:helicase activity"/>
    <property type="evidence" value="ECO:0007669"/>
    <property type="project" value="UniProtKB-UniRule"/>
</dbReference>
<evidence type="ECO:0000256" key="3">
    <source>
        <dbReference type="ARBA" id="ARBA00022806"/>
    </source>
</evidence>
<evidence type="ECO:0000256" key="1">
    <source>
        <dbReference type="ARBA" id="ARBA00022741"/>
    </source>
</evidence>
<dbReference type="SUPFAM" id="SSF52540">
    <property type="entry name" value="P-loop containing nucleoside triphosphate hydrolases"/>
    <property type="match status" value="2"/>
</dbReference>
<dbReference type="GO" id="GO:0016817">
    <property type="term" value="F:hydrolase activity, acting on acid anhydrides"/>
    <property type="evidence" value="ECO:0007669"/>
    <property type="project" value="InterPro"/>
</dbReference>
<keyword evidence="6 9" id="KW-0238">DNA-binding</keyword>
<dbReference type="PROSITE" id="PS51194">
    <property type="entry name" value="HELICASE_CTER"/>
    <property type="match status" value="1"/>
</dbReference>
<keyword evidence="13" id="KW-1185">Reference proteome</keyword>
<dbReference type="EMBL" id="JADEYS010000008">
    <property type="protein sequence ID" value="MBE9397543.1"/>
    <property type="molecule type" value="Genomic_DNA"/>
</dbReference>
<dbReference type="InterPro" id="IPR027417">
    <property type="entry name" value="P-loop_NTPase"/>
</dbReference>
<dbReference type="AlphaFoldDB" id="A0A8J7FJW3"/>
<dbReference type="NCBIfam" id="NF003426">
    <property type="entry name" value="PRK04914.1"/>
    <property type="match status" value="1"/>
</dbReference>
<keyword evidence="2 9" id="KW-0378">Hydrolase</keyword>
<dbReference type="PROSITE" id="PS51192">
    <property type="entry name" value="HELICASE_ATP_BIND_1"/>
    <property type="match status" value="1"/>
</dbReference>
<dbReference type="InterPro" id="IPR014001">
    <property type="entry name" value="Helicase_ATP-bd"/>
</dbReference>
<dbReference type="Pfam" id="PF12137">
    <property type="entry name" value="RapA_C"/>
    <property type="match status" value="1"/>
</dbReference>
<dbReference type="Gene3D" id="3.40.50.10810">
    <property type="entry name" value="Tandem AAA-ATPase domain"/>
    <property type="match status" value="1"/>
</dbReference>
<name>A0A8J7FJW3_9GAMM</name>
<dbReference type="InterPro" id="IPR023949">
    <property type="entry name" value="Helicase_RapA"/>
</dbReference>
<dbReference type="Gene3D" id="3.40.50.300">
    <property type="entry name" value="P-loop containing nucleotide triphosphate hydrolases"/>
    <property type="match status" value="1"/>
</dbReference>
<evidence type="ECO:0000313" key="13">
    <source>
        <dbReference type="Proteomes" id="UP000640333"/>
    </source>
</evidence>
<keyword evidence="3 9" id="KW-0347">Helicase</keyword>
<dbReference type="InterPro" id="IPR040766">
    <property type="entry name" value="Tudor_2_RapA"/>
</dbReference>
<accession>A0A8J7FJW3</accession>
<sequence>MTDTEQNTLANSPYSLGQRWVSNTEAELGLGLVTETDGRRVTLVFPASEEERTYAADNAPISRVAYAIGEKVRTQNGQSMTVEERHENNGCLLYVGEDDDGETMVVPEAELDSFVQFSKPTDRLFAGQIDKLKRYRLRLDTLEQMHRLEQSSVKGLLGARVQVLPHQFYIASQVANRYAPRVLLADEVGLGKTIEAGLIILQQIITGRAERVLVTVPDSLLYQWLVEMLRRFNLRFTVLDEMRCITMDMSGVDNPFENAQLILCSQSFLSDNPDRHAQAMAAKWDLLVVDEAHHLGWSEEAASHLYLAVEALAQKIPGVLLLTATPEQLGLEGHFARLRLLDPDRYNDLAEFREEESGYRQVSTLVEHLQEDDVAQRLEADKGLQQMLADYLNPEAVDKLLAGLHGDDQDEVIQDCIAKLLDRHGTGRVLFRNTRAAVAGFPDRELHTYELDSPDAYLEHDAGENIEHLLHPERILGDQWLQDDPRVSWLEQWLKEHRYEKTLLICANKNTAIALEEHLRLRVGLRCAAFHEGLSLINRDRAAAYFADDEDSAQVLICSEIGSEGRNFQFAHHLVMFDLPLNPDLLEQRIGRLDRIGQKNTVQIHVPFYVDSAQETLLRWYDEGVDLFSRPCAAGQQLFLKFATELYAQMDDNIRETEMLEQLLEDTRHETDSVMQALQDGRDRLLELNSCDLPRAEQLVADVEETSDRLALSDYMANVFDQFGVEQQPHGPDSIVLHPTDHMLNEHFPGLPDEGMTATYRRSEALSREDMNFMTWEHPMVEGVMEMILGSDFGNTAVCTMKLPPLQPGTLLLEAIYRINCAAPKAMQVSRYLPAATVRVVVDSNGNDLSKVLTQAHFDKLGERVPRSTAQNLVRHGREQIQGLLDTAESLATPQRDTAVGAATDRVAQLLGGELERLQALAKVNPNIRGEELVHQQAQKDGLDAYLSEATLNLDAVRIALVTDK</sequence>
<evidence type="ECO:0000256" key="5">
    <source>
        <dbReference type="ARBA" id="ARBA00023015"/>
    </source>
</evidence>